<keyword evidence="3" id="KW-1185">Reference proteome</keyword>
<dbReference type="RefSeq" id="WP_172174059.1">
    <property type="nucleotide sequence ID" value="NZ_WOEZ01000208.1"/>
</dbReference>
<sequence>MMIPYGGFEFSTTINAGPEKAKTTDASFDILSGFTRSGSRRNEKSRDRSPGF</sequence>
<dbReference type="AlphaFoldDB" id="A0A972NUK4"/>
<reference evidence="2 3" key="1">
    <citation type="submission" date="2019-11" db="EMBL/GenBank/DDBJ databases">
        <title>Metabolism of dissolved organic matter in forest soils.</title>
        <authorList>
            <person name="Cyle K.T."/>
            <person name="Wilhelm R.C."/>
            <person name="Martinez C.E."/>
        </authorList>
    </citation>
    <scope>NUCLEOTIDE SEQUENCE [LARGE SCALE GENOMIC DNA]</scope>
    <source>
        <strain evidence="2 3">5N</strain>
    </source>
</reference>
<evidence type="ECO:0000313" key="2">
    <source>
        <dbReference type="EMBL" id="NPT59976.1"/>
    </source>
</evidence>
<evidence type="ECO:0000256" key="1">
    <source>
        <dbReference type="SAM" id="MobiDB-lite"/>
    </source>
</evidence>
<proteinExistence type="predicted"/>
<feature type="region of interest" description="Disordered" evidence="1">
    <location>
        <begin position="33"/>
        <end position="52"/>
    </location>
</feature>
<protein>
    <submittedName>
        <fullName evidence="2">Uncharacterized protein</fullName>
    </submittedName>
</protein>
<accession>A0A972NUK4</accession>
<organism evidence="2 3">
    <name type="scientific">Paraburkholderia elongata</name>
    <dbReference type="NCBI Taxonomy" id="2675747"/>
    <lineage>
        <taxon>Bacteria</taxon>
        <taxon>Pseudomonadati</taxon>
        <taxon>Pseudomonadota</taxon>
        <taxon>Betaproteobacteria</taxon>
        <taxon>Burkholderiales</taxon>
        <taxon>Burkholderiaceae</taxon>
        <taxon>Paraburkholderia</taxon>
    </lineage>
</organism>
<dbReference type="EMBL" id="WOEZ01000208">
    <property type="protein sequence ID" value="NPT59976.1"/>
    <property type="molecule type" value="Genomic_DNA"/>
</dbReference>
<feature type="compositionally biased region" description="Basic and acidic residues" evidence="1">
    <location>
        <begin position="40"/>
        <end position="52"/>
    </location>
</feature>
<comment type="caution">
    <text evidence="2">The sequence shown here is derived from an EMBL/GenBank/DDBJ whole genome shotgun (WGS) entry which is preliminary data.</text>
</comment>
<gene>
    <name evidence="2" type="ORF">GNZ13_36840</name>
</gene>
<name>A0A972NUK4_9BURK</name>
<evidence type="ECO:0000313" key="3">
    <source>
        <dbReference type="Proteomes" id="UP000655523"/>
    </source>
</evidence>
<dbReference type="Proteomes" id="UP000655523">
    <property type="component" value="Unassembled WGS sequence"/>
</dbReference>